<dbReference type="SUPFAM" id="SSF53474">
    <property type="entry name" value="alpha/beta-Hydrolases"/>
    <property type="match status" value="1"/>
</dbReference>
<dbReference type="RefSeq" id="WP_345236663.1">
    <property type="nucleotide sequence ID" value="NZ_BAABGZ010000055.1"/>
</dbReference>
<evidence type="ECO:0000313" key="2">
    <source>
        <dbReference type="EMBL" id="GAA4360865.1"/>
    </source>
</evidence>
<reference evidence="3" key="1">
    <citation type="journal article" date="2019" name="Int. J. Syst. Evol. Microbiol.">
        <title>The Global Catalogue of Microorganisms (GCM) 10K type strain sequencing project: providing services to taxonomists for standard genome sequencing and annotation.</title>
        <authorList>
            <consortium name="The Broad Institute Genomics Platform"/>
            <consortium name="The Broad Institute Genome Sequencing Center for Infectious Disease"/>
            <person name="Wu L."/>
            <person name="Ma J."/>
        </authorList>
    </citation>
    <scope>NUCLEOTIDE SEQUENCE [LARGE SCALE GENOMIC DNA]</scope>
    <source>
        <strain evidence="3">JCM 17923</strain>
    </source>
</reference>
<dbReference type="PANTHER" id="PTHR43798:SF33">
    <property type="entry name" value="HYDROLASE, PUTATIVE (AFU_ORTHOLOGUE AFUA_2G14860)-RELATED"/>
    <property type="match status" value="1"/>
</dbReference>
<dbReference type="PRINTS" id="PR00111">
    <property type="entry name" value="ABHYDROLASE"/>
</dbReference>
<dbReference type="Proteomes" id="UP001501153">
    <property type="component" value="Unassembled WGS sequence"/>
</dbReference>
<dbReference type="Gene3D" id="3.40.50.1820">
    <property type="entry name" value="alpha/beta hydrolase"/>
    <property type="match status" value="1"/>
</dbReference>
<evidence type="ECO:0000313" key="3">
    <source>
        <dbReference type="Proteomes" id="UP001501153"/>
    </source>
</evidence>
<organism evidence="2 3">
    <name type="scientific">Hymenobacter saemangeumensis</name>
    <dbReference type="NCBI Taxonomy" id="1084522"/>
    <lineage>
        <taxon>Bacteria</taxon>
        <taxon>Pseudomonadati</taxon>
        <taxon>Bacteroidota</taxon>
        <taxon>Cytophagia</taxon>
        <taxon>Cytophagales</taxon>
        <taxon>Hymenobacteraceae</taxon>
        <taxon>Hymenobacter</taxon>
    </lineage>
</organism>
<comment type="caution">
    <text evidence="2">The sequence shown here is derived from an EMBL/GenBank/DDBJ whole genome shotgun (WGS) entry which is preliminary data.</text>
</comment>
<dbReference type="InterPro" id="IPR050266">
    <property type="entry name" value="AB_hydrolase_sf"/>
</dbReference>
<evidence type="ECO:0000259" key="1">
    <source>
        <dbReference type="Pfam" id="PF00561"/>
    </source>
</evidence>
<name>A0ABP8IJV7_9BACT</name>
<sequence>MPAAPPEHLTLTLPDGRQQGVLRFGNPGHRAVLYSHGFGTSGLAIPPDTALLQRLGLQILAPDRPGVGASDVDPGLSFQSVAADAMFAVDALGVQGPVAVLGWSVGGVHAMALAARYPVRVGTLHLLGTCLPMGEEHSFEQLSAIWKTLWWTCTQMPGITEALCRWLSRRWHRAPDDTIDWFIRLMWQAEQDVSEQPENRALLRDGAVRGFAHQGWGVFHDLQLWCRPPDFDLSLIQAPATLWHGLADGVWAPDNIPYLASRLPGGSTRLLPGEGHMLHLRHWEEILTAIRRELPD</sequence>
<feature type="domain" description="AB hydrolase-1" evidence="1">
    <location>
        <begin position="31"/>
        <end position="280"/>
    </location>
</feature>
<gene>
    <name evidence="2" type="ORF">GCM10023185_27630</name>
</gene>
<accession>A0ABP8IJV7</accession>
<dbReference type="Pfam" id="PF00561">
    <property type="entry name" value="Abhydrolase_1"/>
    <property type="match status" value="1"/>
</dbReference>
<keyword evidence="3" id="KW-1185">Reference proteome</keyword>
<proteinExistence type="predicted"/>
<dbReference type="InterPro" id="IPR000073">
    <property type="entry name" value="AB_hydrolase_1"/>
</dbReference>
<dbReference type="GO" id="GO:0016787">
    <property type="term" value="F:hydrolase activity"/>
    <property type="evidence" value="ECO:0007669"/>
    <property type="project" value="UniProtKB-KW"/>
</dbReference>
<dbReference type="EMBL" id="BAABGZ010000055">
    <property type="protein sequence ID" value="GAA4360865.1"/>
    <property type="molecule type" value="Genomic_DNA"/>
</dbReference>
<keyword evidence="2" id="KW-0378">Hydrolase</keyword>
<protein>
    <submittedName>
        <fullName evidence="2">Alpha/beta hydrolase</fullName>
    </submittedName>
</protein>
<dbReference type="InterPro" id="IPR029058">
    <property type="entry name" value="AB_hydrolase_fold"/>
</dbReference>
<dbReference type="PANTHER" id="PTHR43798">
    <property type="entry name" value="MONOACYLGLYCEROL LIPASE"/>
    <property type="match status" value="1"/>
</dbReference>